<dbReference type="GO" id="GO:0003700">
    <property type="term" value="F:DNA-binding transcription factor activity"/>
    <property type="evidence" value="ECO:0007669"/>
    <property type="project" value="TreeGrafter"/>
</dbReference>
<dbReference type="RefSeq" id="WP_218842214.1">
    <property type="nucleotide sequence ID" value="NZ_BAAAPP010000002.1"/>
</dbReference>
<dbReference type="Pfam" id="PF00440">
    <property type="entry name" value="TetR_N"/>
    <property type="match status" value="1"/>
</dbReference>
<protein>
    <submittedName>
        <fullName evidence="4">AcrR family transcriptional regulator</fullName>
    </submittedName>
</protein>
<dbReference type="PRINTS" id="PR00455">
    <property type="entry name" value="HTHTETR"/>
</dbReference>
<dbReference type="InterPro" id="IPR001647">
    <property type="entry name" value="HTH_TetR"/>
</dbReference>
<dbReference type="AlphaFoldDB" id="A0A7Y9YAY0"/>
<reference evidence="4 5" key="1">
    <citation type="submission" date="2020-07" db="EMBL/GenBank/DDBJ databases">
        <title>Sequencing the genomes of 1000 actinobacteria strains.</title>
        <authorList>
            <person name="Klenk H.-P."/>
        </authorList>
    </citation>
    <scope>NUCLEOTIDE SEQUENCE [LARGE SCALE GENOMIC DNA]</scope>
    <source>
        <strain evidence="4 5">DSM 18248</strain>
    </source>
</reference>
<dbReference type="PANTHER" id="PTHR30055:SF226">
    <property type="entry name" value="HTH-TYPE TRANSCRIPTIONAL REGULATOR PKSA"/>
    <property type="match status" value="1"/>
</dbReference>
<feature type="DNA-binding region" description="H-T-H motif" evidence="2">
    <location>
        <begin position="33"/>
        <end position="52"/>
    </location>
</feature>
<evidence type="ECO:0000256" key="2">
    <source>
        <dbReference type="PROSITE-ProRule" id="PRU00335"/>
    </source>
</evidence>
<feature type="domain" description="HTH tetR-type" evidence="3">
    <location>
        <begin position="11"/>
        <end position="70"/>
    </location>
</feature>
<dbReference type="InterPro" id="IPR009057">
    <property type="entry name" value="Homeodomain-like_sf"/>
</dbReference>
<dbReference type="Proteomes" id="UP000537326">
    <property type="component" value="Unassembled WGS sequence"/>
</dbReference>
<evidence type="ECO:0000256" key="1">
    <source>
        <dbReference type="ARBA" id="ARBA00023125"/>
    </source>
</evidence>
<organism evidence="4 5">
    <name type="scientific">Nocardioides marinus</name>
    <dbReference type="NCBI Taxonomy" id="374514"/>
    <lineage>
        <taxon>Bacteria</taxon>
        <taxon>Bacillati</taxon>
        <taxon>Actinomycetota</taxon>
        <taxon>Actinomycetes</taxon>
        <taxon>Propionibacteriales</taxon>
        <taxon>Nocardioidaceae</taxon>
        <taxon>Nocardioides</taxon>
    </lineage>
</organism>
<keyword evidence="5" id="KW-1185">Reference proteome</keyword>
<dbReference type="SUPFAM" id="SSF46689">
    <property type="entry name" value="Homeodomain-like"/>
    <property type="match status" value="1"/>
</dbReference>
<comment type="caution">
    <text evidence="4">The sequence shown here is derived from an EMBL/GenBank/DDBJ whole genome shotgun (WGS) entry which is preliminary data.</text>
</comment>
<evidence type="ECO:0000313" key="4">
    <source>
        <dbReference type="EMBL" id="NYI08826.1"/>
    </source>
</evidence>
<evidence type="ECO:0000259" key="3">
    <source>
        <dbReference type="PROSITE" id="PS50977"/>
    </source>
</evidence>
<gene>
    <name evidence="4" type="ORF">BKA05_000341</name>
</gene>
<name>A0A7Y9YAY0_9ACTN</name>
<dbReference type="GO" id="GO:0000976">
    <property type="term" value="F:transcription cis-regulatory region binding"/>
    <property type="evidence" value="ECO:0007669"/>
    <property type="project" value="TreeGrafter"/>
</dbReference>
<accession>A0A7Y9YAY0</accession>
<dbReference type="EMBL" id="JACBZI010000001">
    <property type="protein sequence ID" value="NYI08826.1"/>
    <property type="molecule type" value="Genomic_DNA"/>
</dbReference>
<dbReference type="InterPro" id="IPR050109">
    <property type="entry name" value="HTH-type_TetR-like_transc_reg"/>
</dbReference>
<dbReference type="PANTHER" id="PTHR30055">
    <property type="entry name" value="HTH-TYPE TRANSCRIPTIONAL REGULATOR RUTR"/>
    <property type="match status" value="1"/>
</dbReference>
<dbReference type="Gene3D" id="1.10.357.10">
    <property type="entry name" value="Tetracycline Repressor, domain 2"/>
    <property type="match status" value="1"/>
</dbReference>
<keyword evidence="1 2" id="KW-0238">DNA-binding</keyword>
<evidence type="ECO:0000313" key="5">
    <source>
        <dbReference type="Proteomes" id="UP000537326"/>
    </source>
</evidence>
<sequence length="192" mass="21439">MPPRARPMSPEDRRTSLVDVTLRLLREHGREVTTRQIAEAAGIAEGTIFRVFATKDELVEAAISRAFEPGALVERIREIEAELPLEDRLVRLVGVLQQRYRATFYLMRRVGMLRPPDHDGELARSARAEIHALMVGLIGPDAGRLTVDPDDFCHRLRLLTFAGSHPQISDGHLLSPEQVVGTVLHGLSKEGR</sequence>
<proteinExistence type="predicted"/>
<dbReference type="PROSITE" id="PS50977">
    <property type="entry name" value="HTH_TETR_2"/>
    <property type="match status" value="1"/>
</dbReference>